<gene>
    <name evidence="2" type="ORF">cyc_08606</name>
</gene>
<name>A0A1D3CZH6_9EIME</name>
<dbReference type="Proteomes" id="UP000095192">
    <property type="component" value="Unassembled WGS sequence"/>
</dbReference>
<proteinExistence type="predicted"/>
<comment type="caution">
    <text evidence="2">The sequence shown here is derived from an EMBL/GenBank/DDBJ whole genome shotgun (WGS) entry which is preliminary data.</text>
</comment>
<sequence length="79" mass="8860">MHAPRGSPPAAQRRVGEEELQQQQLLSRLLTVQPPKQPQPRRLRPLLPEASLLVRSGSSSWLLDSHCTVQISSHMQKSC</sequence>
<protein>
    <submittedName>
        <fullName evidence="2">Uncharacterized protein</fullName>
    </submittedName>
</protein>
<dbReference type="InParanoid" id="A0A1D3CZH6"/>
<dbReference type="EMBL" id="JROU02001395">
    <property type="protein sequence ID" value="OEH76616.1"/>
    <property type="molecule type" value="Genomic_DNA"/>
</dbReference>
<accession>A0A1D3CZH6</accession>
<reference evidence="2 3" key="1">
    <citation type="journal article" date="2016" name="BMC Genomics">
        <title>Comparative genomics reveals Cyclospora cayetanensis possesses coccidia-like metabolism and invasion components but unique surface antigens.</title>
        <authorList>
            <person name="Liu S."/>
            <person name="Wang L."/>
            <person name="Zheng H."/>
            <person name="Xu Z."/>
            <person name="Roellig D.M."/>
            <person name="Li N."/>
            <person name="Frace M.A."/>
            <person name="Tang K."/>
            <person name="Arrowood M.J."/>
            <person name="Moss D.M."/>
            <person name="Zhang L."/>
            <person name="Feng Y."/>
            <person name="Xiao L."/>
        </authorList>
    </citation>
    <scope>NUCLEOTIDE SEQUENCE [LARGE SCALE GENOMIC DNA]</scope>
    <source>
        <strain evidence="2 3">CHN_HEN01</strain>
    </source>
</reference>
<organism evidence="2 3">
    <name type="scientific">Cyclospora cayetanensis</name>
    <dbReference type="NCBI Taxonomy" id="88456"/>
    <lineage>
        <taxon>Eukaryota</taxon>
        <taxon>Sar</taxon>
        <taxon>Alveolata</taxon>
        <taxon>Apicomplexa</taxon>
        <taxon>Conoidasida</taxon>
        <taxon>Coccidia</taxon>
        <taxon>Eucoccidiorida</taxon>
        <taxon>Eimeriorina</taxon>
        <taxon>Eimeriidae</taxon>
        <taxon>Cyclospora</taxon>
    </lineage>
</organism>
<evidence type="ECO:0000313" key="2">
    <source>
        <dbReference type="EMBL" id="OEH76616.1"/>
    </source>
</evidence>
<keyword evidence="3" id="KW-1185">Reference proteome</keyword>
<feature type="region of interest" description="Disordered" evidence="1">
    <location>
        <begin position="1"/>
        <end position="20"/>
    </location>
</feature>
<dbReference type="VEuPathDB" id="ToxoDB:cyc_08606"/>
<dbReference type="AlphaFoldDB" id="A0A1D3CZH6"/>
<evidence type="ECO:0000313" key="3">
    <source>
        <dbReference type="Proteomes" id="UP000095192"/>
    </source>
</evidence>
<evidence type="ECO:0000256" key="1">
    <source>
        <dbReference type="SAM" id="MobiDB-lite"/>
    </source>
</evidence>